<comment type="caution">
    <text evidence="4">The sequence shown here is derived from an EMBL/GenBank/DDBJ whole genome shotgun (WGS) entry which is preliminary data.</text>
</comment>
<reference evidence="4 5" key="1">
    <citation type="journal article" date="2020" name="bioRxiv">
        <title>Whole genome comparisons of ergot fungi reveals the divergence and evolution of species within the genus Claviceps are the result of varying mechanisms driving genome evolution and host range expansion.</title>
        <authorList>
            <person name="Wyka S.A."/>
            <person name="Mondo S.J."/>
            <person name="Liu M."/>
            <person name="Dettman J."/>
            <person name="Nalam V."/>
            <person name="Broders K.D."/>
        </authorList>
    </citation>
    <scope>NUCLEOTIDE SEQUENCE [LARGE SCALE GENOMIC DNA]</scope>
    <source>
        <strain evidence="4 5">LM583</strain>
    </source>
</reference>
<evidence type="ECO:0000256" key="2">
    <source>
        <dbReference type="PROSITE-ProRule" id="PRU00252"/>
    </source>
</evidence>
<sequence length="147" mass="16371">MSSFLFRRATAASVGAARSFSTSTPRSIARISIIGNLADTPEVFTTSTGKEMIKYAVASNHGTKDNRQTSWFKVTNFVEGPRRDYMLSLSKGTLVFVEGEASLRNYQDTEGQTRTALNITQRNIEVLKRPQTDGQESQESQEHHHEG</sequence>
<keyword evidence="5" id="KW-1185">Reference proteome</keyword>
<gene>
    <name evidence="4" type="ORF">E4U57_000152</name>
</gene>
<dbReference type="InterPro" id="IPR011344">
    <property type="entry name" value="ssDNA-bd"/>
</dbReference>
<dbReference type="NCBIfam" id="TIGR00621">
    <property type="entry name" value="ssb"/>
    <property type="match status" value="1"/>
</dbReference>
<evidence type="ECO:0000256" key="3">
    <source>
        <dbReference type="SAM" id="MobiDB-lite"/>
    </source>
</evidence>
<evidence type="ECO:0008006" key="6">
    <source>
        <dbReference type="Google" id="ProtNLM"/>
    </source>
</evidence>
<dbReference type="Gene3D" id="2.40.50.140">
    <property type="entry name" value="Nucleic acid-binding proteins"/>
    <property type="match status" value="1"/>
</dbReference>
<protein>
    <recommendedName>
        <fullName evidence="6">SsDNA binding protein</fullName>
    </recommendedName>
</protein>
<proteinExistence type="predicted"/>
<feature type="region of interest" description="Disordered" evidence="3">
    <location>
        <begin position="128"/>
        <end position="147"/>
    </location>
</feature>
<dbReference type="PANTHER" id="PTHR10302:SF0">
    <property type="entry name" value="SINGLE-STRANDED DNA-BINDING PROTEIN, MITOCHONDRIAL"/>
    <property type="match status" value="1"/>
</dbReference>
<dbReference type="EMBL" id="SRPR01000010">
    <property type="protein sequence ID" value="KAG5967797.1"/>
    <property type="molecule type" value="Genomic_DNA"/>
</dbReference>
<evidence type="ECO:0000256" key="1">
    <source>
        <dbReference type="ARBA" id="ARBA00023125"/>
    </source>
</evidence>
<dbReference type="SUPFAM" id="SSF50249">
    <property type="entry name" value="Nucleic acid-binding proteins"/>
    <property type="match status" value="1"/>
</dbReference>
<evidence type="ECO:0000313" key="4">
    <source>
        <dbReference type="EMBL" id="KAG5967797.1"/>
    </source>
</evidence>
<dbReference type="Proteomes" id="UP000742024">
    <property type="component" value="Unassembled WGS sequence"/>
</dbReference>
<dbReference type="InterPro" id="IPR012340">
    <property type="entry name" value="NA-bd_OB-fold"/>
</dbReference>
<keyword evidence="1 2" id="KW-0238">DNA-binding</keyword>
<evidence type="ECO:0000313" key="5">
    <source>
        <dbReference type="Proteomes" id="UP000742024"/>
    </source>
</evidence>
<accession>A0ABQ7PNV3</accession>
<dbReference type="Pfam" id="PF00436">
    <property type="entry name" value="SSB"/>
    <property type="match status" value="1"/>
</dbReference>
<dbReference type="PANTHER" id="PTHR10302">
    <property type="entry name" value="SINGLE-STRANDED DNA-BINDING PROTEIN"/>
    <property type="match status" value="1"/>
</dbReference>
<name>A0ABQ7PNV3_9HYPO</name>
<dbReference type="InterPro" id="IPR000424">
    <property type="entry name" value="Primosome_PriB/ssb"/>
</dbReference>
<dbReference type="CDD" id="cd04496">
    <property type="entry name" value="SSB_OBF"/>
    <property type="match status" value="1"/>
</dbReference>
<organism evidence="4 5">
    <name type="scientific">Claviceps arundinis</name>
    <dbReference type="NCBI Taxonomy" id="1623583"/>
    <lineage>
        <taxon>Eukaryota</taxon>
        <taxon>Fungi</taxon>
        <taxon>Dikarya</taxon>
        <taxon>Ascomycota</taxon>
        <taxon>Pezizomycotina</taxon>
        <taxon>Sordariomycetes</taxon>
        <taxon>Hypocreomycetidae</taxon>
        <taxon>Hypocreales</taxon>
        <taxon>Clavicipitaceae</taxon>
        <taxon>Claviceps</taxon>
    </lineage>
</organism>
<dbReference type="PROSITE" id="PS50935">
    <property type="entry name" value="SSB"/>
    <property type="match status" value="1"/>
</dbReference>